<comment type="caution">
    <text evidence="4">The sequence shown here is derived from an EMBL/GenBank/DDBJ whole genome shotgun (WGS) entry which is preliminary data.</text>
</comment>
<keyword evidence="1 2" id="KW-0129">CBS domain</keyword>
<evidence type="ECO:0000259" key="3">
    <source>
        <dbReference type="PROSITE" id="PS51371"/>
    </source>
</evidence>
<gene>
    <name evidence="4" type="ORF">FHR98_001222</name>
</gene>
<evidence type="ECO:0000256" key="1">
    <source>
        <dbReference type="ARBA" id="ARBA00023122"/>
    </source>
</evidence>
<dbReference type="Gene3D" id="3.10.580.10">
    <property type="entry name" value="CBS-domain"/>
    <property type="match status" value="1"/>
</dbReference>
<feature type="domain" description="CBS" evidence="3">
    <location>
        <begin position="77"/>
        <end position="133"/>
    </location>
</feature>
<organism evidence="4 5">
    <name type="scientific">Limibacillus halophilus</name>
    <dbReference type="NCBI Taxonomy" id="1579333"/>
    <lineage>
        <taxon>Bacteria</taxon>
        <taxon>Pseudomonadati</taxon>
        <taxon>Pseudomonadota</taxon>
        <taxon>Alphaproteobacteria</taxon>
        <taxon>Rhodospirillales</taxon>
        <taxon>Rhodovibrionaceae</taxon>
        <taxon>Limibacillus</taxon>
    </lineage>
</organism>
<dbReference type="InterPro" id="IPR044725">
    <property type="entry name" value="CBSX3_CBS_dom"/>
</dbReference>
<evidence type="ECO:0000313" key="4">
    <source>
        <dbReference type="EMBL" id="MBB3064943.1"/>
    </source>
</evidence>
<dbReference type="InterPro" id="IPR046342">
    <property type="entry name" value="CBS_dom_sf"/>
</dbReference>
<dbReference type="InterPro" id="IPR051257">
    <property type="entry name" value="Diverse_CBS-Domain"/>
</dbReference>
<sequence length="150" mass="16259">MERHIVPGIVSDQALSLLSANDTVQEAVEIMTTRKIGAVLIVNDDGSLAGIFTERDVVARVVHQGKDSAATTLGEVMTPDPESVRPEDKALTALEKMSRRGFRHLPVIAEDGSIAGIVSIRDLYSAVLQELEEDVRQRDQLIFDTGYGSG</sequence>
<proteinExistence type="predicted"/>
<evidence type="ECO:0000256" key="2">
    <source>
        <dbReference type="PROSITE-ProRule" id="PRU00703"/>
    </source>
</evidence>
<feature type="domain" description="CBS" evidence="3">
    <location>
        <begin position="10"/>
        <end position="68"/>
    </location>
</feature>
<dbReference type="SUPFAM" id="SSF54631">
    <property type="entry name" value="CBS-domain pair"/>
    <property type="match status" value="1"/>
</dbReference>
<name>A0A839SVG9_9PROT</name>
<dbReference type="SMART" id="SM00116">
    <property type="entry name" value="CBS"/>
    <property type="match status" value="2"/>
</dbReference>
<dbReference type="RefSeq" id="WP_183415765.1">
    <property type="nucleotide sequence ID" value="NZ_JACHXA010000003.1"/>
</dbReference>
<evidence type="ECO:0000313" key="5">
    <source>
        <dbReference type="Proteomes" id="UP000581135"/>
    </source>
</evidence>
<reference evidence="4 5" key="1">
    <citation type="submission" date="2020-08" db="EMBL/GenBank/DDBJ databases">
        <title>Genomic Encyclopedia of Type Strains, Phase III (KMG-III): the genomes of soil and plant-associated and newly described type strains.</title>
        <authorList>
            <person name="Whitman W."/>
        </authorList>
    </citation>
    <scope>NUCLEOTIDE SEQUENCE [LARGE SCALE GENOMIC DNA]</scope>
    <source>
        <strain evidence="4 5">CECT 8803</strain>
    </source>
</reference>
<dbReference type="CDD" id="cd04623">
    <property type="entry name" value="CBS_pair_bac_euk"/>
    <property type="match status" value="1"/>
</dbReference>
<dbReference type="EMBL" id="JACHXA010000003">
    <property type="protein sequence ID" value="MBB3064943.1"/>
    <property type="molecule type" value="Genomic_DNA"/>
</dbReference>
<keyword evidence="5" id="KW-1185">Reference proteome</keyword>
<accession>A0A839SVG9</accession>
<dbReference type="PANTHER" id="PTHR43080:SF2">
    <property type="entry name" value="CBS DOMAIN-CONTAINING PROTEIN"/>
    <property type="match status" value="1"/>
</dbReference>
<dbReference type="PANTHER" id="PTHR43080">
    <property type="entry name" value="CBS DOMAIN-CONTAINING PROTEIN CBSX3, MITOCHONDRIAL"/>
    <property type="match status" value="1"/>
</dbReference>
<dbReference type="AlphaFoldDB" id="A0A839SVG9"/>
<dbReference type="InterPro" id="IPR000644">
    <property type="entry name" value="CBS_dom"/>
</dbReference>
<dbReference type="Proteomes" id="UP000581135">
    <property type="component" value="Unassembled WGS sequence"/>
</dbReference>
<protein>
    <submittedName>
        <fullName evidence="4">CBS domain-containing protein</fullName>
    </submittedName>
</protein>
<dbReference type="PROSITE" id="PS51371">
    <property type="entry name" value="CBS"/>
    <property type="match status" value="2"/>
</dbReference>
<dbReference type="Pfam" id="PF00571">
    <property type="entry name" value="CBS"/>
    <property type="match status" value="2"/>
</dbReference>